<dbReference type="InterPro" id="IPR017937">
    <property type="entry name" value="Thioredoxin_CS"/>
</dbReference>
<reference evidence="3 4" key="2">
    <citation type="journal article" date="2022" name="Mol. Biol. Evol.">
        <title>Comparative Genomics Reveals Insights into the Divergent Evolution of Astigmatic Mites and Household Pest Adaptations.</title>
        <authorList>
            <person name="Xiong Q."/>
            <person name="Wan A.T."/>
            <person name="Liu X."/>
            <person name="Fung C.S."/>
            <person name="Xiao X."/>
            <person name="Malainual N."/>
            <person name="Hou J."/>
            <person name="Wang L."/>
            <person name="Wang M."/>
            <person name="Yang K.Y."/>
            <person name="Cui Y."/>
            <person name="Leung E.L."/>
            <person name="Nong W."/>
            <person name="Shin S.K."/>
            <person name="Au S.W."/>
            <person name="Jeong K.Y."/>
            <person name="Chew F.T."/>
            <person name="Hui J.H."/>
            <person name="Leung T.F."/>
            <person name="Tungtrongchitr A."/>
            <person name="Zhong N."/>
            <person name="Liu Z."/>
            <person name="Tsui S.K."/>
        </authorList>
    </citation>
    <scope>NUCLEOTIDE SEQUENCE [LARGE SCALE GENOMIC DNA]</scope>
    <source>
        <strain evidence="3">Derp</strain>
    </source>
</reference>
<dbReference type="EMBL" id="NJHN03000039">
    <property type="protein sequence ID" value="KAH9421638.1"/>
    <property type="molecule type" value="Genomic_DNA"/>
</dbReference>
<reference evidence="3 4" key="1">
    <citation type="journal article" date="2018" name="J. Allergy Clin. Immunol.">
        <title>High-quality assembly of Dermatophagoides pteronyssinus genome and transcriptome reveals a wide range of novel allergens.</title>
        <authorList>
            <person name="Liu X.Y."/>
            <person name="Yang K.Y."/>
            <person name="Wang M.Q."/>
            <person name="Kwok J.S."/>
            <person name="Zeng X."/>
            <person name="Yang Z."/>
            <person name="Xiao X.J."/>
            <person name="Lau C.P."/>
            <person name="Li Y."/>
            <person name="Huang Z.M."/>
            <person name="Ba J.G."/>
            <person name="Yim A.K."/>
            <person name="Ouyang C.Y."/>
            <person name="Ngai S.M."/>
            <person name="Chan T.F."/>
            <person name="Leung E.L."/>
            <person name="Liu L."/>
            <person name="Liu Z.G."/>
            <person name="Tsui S.K."/>
        </authorList>
    </citation>
    <scope>NUCLEOTIDE SEQUENCE [LARGE SCALE GENOMIC DNA]</scope>
    <source>
        <strain evidence="3">Derp</strain>
    </source>
</reference>
<dbReference type="PANTHER" id="PTHR43601:SF3">
    <property type="entry name" value="THIOREDOXIN, MITOCHONDRIAL"/>
    <property type="match status" value="1"/>
</dbReference>
<accession>A0ABQ8JGT6</accession>
<feature type="domain" description="Thioredoxin" evidence="2">
    <location>
        <begin position="35"/>
        <end position="150"/>
    </location>
</feature>
<evidence type="ECO:0000313" key="4">
    <source>
        <dbReference type="Proteomes" id="UP000887458"/>
    </source>
</evidence>
<dbReference type="Gene3D" id="3.40.30.10">
    <property type="entry name" value="Glutaredoxin"/>
    <property type="match status" value="1"/>
</dbReference>
<dbReference type="SUPFAM" id="SSF52833">
    <property type="entry name" value="Thioredoxin-like"/>
    <property type="match status" value="1"/>
</dbReference>
<sequence length="151" mass="17140">MNKLLRFNHQFLAQSFKIVAPSSSSLLNCQSRSIYLSEKRLDIFKIQDENDFKEKVLENSQKKLIILDFFATWCGPCKQLTPRLETIIGGQSTKVDLAKVDVDELEQLAAEYQVQTIPAIFAIKNGKIIDQFVGRLDDDQLKSFIDGALAK</sequence>
<protein>
    <submittedName>
        <fullName evidence="3">Thioredoxin 2</fullName>
    </submittedName>
</protein>
<dbReference type="PROSITE" id="PS51354">
    <property type="entry name" value="GLUTAREDOXIN_2"/>
    <property type="match status" value="1"/>
</dbReference>
<proteinExistence type="inferred from homology"/>
<evidence type="ECO:0000256" key="1">
    <source>
        <dbReference type="ARBA" id="ARBA00008987"/>
    </source>
</evidence>
<dbReference type="PROSITE" id="PS00194">
    <property type="entry name" value="THIOREDOXIN_1"/>
    <property type="match status" value="1"/>
</dbReference>
<evidence type="ECO:0000259" key="2">
    <source>
        <dbReference type="PROSITE" id="PS51352"/>
    </source>
</evidence>
<dbReference type="PANTHER" id="PTHR43601">
    <property type="entry name" value="THIOREDOXIN, MITOCHONDRIAL"/>
    <property type="match status" value="1"/>
</dbReference>
<gene>
    <name evidence="3" type="primary">TXN2</name>
    <name evidence="3" type="ORF">DERP_009042</name>
</gene>
<dbReference type="Pfam" id="PF00085">
    <property type="entry name" value="Thioredoxin"/>
    <property type="match status" value="1"/>
</dbReference>
<dbReference type="Proteomes" id="UP000887458">
    <property type="component" value="Unassembled WGS sequence"/>
</dbReference>
<name>A0ABQ8JGT6_DERPT</name>
<organism evidence="3 4">
    <name type="scientific">Dermatophagoides pteronyssinus</name>
    <name type="common">European house dust mite</name>
    <dbReference type="NCBI Taxonomy" id="6956"/>
    <lineage>
        <taxon>Eukaryota</taxon>
        <taxon>Metazoa</taxon>
        <taxon>Ecdysozoa</taxon>
        <taxon>Arthropoda</taxon>
        <taxon>Chelicerata</taxon>
        <taxon>Arachnida</taxon>
        <taxon>Acari</taxon>
        <taxon>Acariformes</taxon>
        <taxon>Sarcoptiformes</taxon>
        <taxon>Astigmata</taxon>
        <taxon>Psoroptidia</taxon>
        <taxon>Analgoidea</taxon>
        <taxon>Pyroglyphidae</taxon>
        <taxon>Dermatophagoidinae</taxon>
        <taxon>Dermatophagoides</taxon>
    </lineage>
</organism>
<keyword evidence="4" id="KW-1185">Reference proteome</keyword>
<dbReference type="InterPro" id="IPR036249">
    <property type="entry name" value="Thioredoxin-like_sf"/>
</dbReference>
<comment type="similarity">
    <text evidence="1">Belongs to the thioredoxin family.</text>
</comment>
<dbReference type="CDD" id="cd02947">
    <property type="entry name" value="TRX_family"/>
    <property type="match status" value="1"/>
</dbReference>
<comment type="caution">
    <text evidence="3">The sequence shown here is derived from an EMBL/GenBank/DDBJ whole genome shotgun (WGS) entry which is preliminary data.</text>
</comment>
<dbReference type="InterPro" id="IPR013766">
    <property type="entry name" value="Thioredoxin_domain"/>
</dbReference>
<evidence type="ECO:0000313" key="3">
    <source>
        <dbReference type="EMBL" id="KAH9421638.1"/>
    </source>
</evidence>
<dbReference type="PROSITE" id="PS51352">
    <property type="entry name" value="THIOREDOXIN_2"/>
    <property type="match status" value="1"/>
</dbReference>